<dbReference type="InterPro" id="IPR016024">
    <property type="entry name" value="ARM-type_fold"/>
</dbReference>
<protein>
    <recommendedName>
        <fullName evidence="3">HEAT repeat protein</fullName>
    </recommendedName>
</protein>
<gene>
    <name evidence="1" type="ORF">GCM10009560_00480</name>
</gene>
<evidence type="ECO:0008006" key="3">
    <source>
        <dbReference type="Google" id="ProtNLM"/>
    </source>
</evidence>
<dbReference type="RefSeq" id="WP_343947544.1">
    <property type="nucleotide sequence ID" value="NZ_BAAAHQ010000001.1"/>
</dbReference>
<dbReference type="SUPFAM" id="SSF48371">
    <property type="entry name" value="ARM repeat"/>
    <property type="match status" value="1"/>
</dbReference>
<evidence type="ECO:0000313" key="1">
    <source>
        <dbReference type="EMBL" id="GAA0911383.1"/>
    </source>
</evidence>
<proteinExistence type="predicted"/>
<organism evidence="1 2">
    <name type="scientific">Nonomuraea longicatena</name>
    <dbReference type="NCBI Taxonomy" id="83682"/>
    <lineage>
        <taxon>Bacteria</taxon>
        <taxon>Bacillati</taxon>
        <taxon>Actinomycetota</taxon>
        <taxon>Actinomycetes</taxon>
        <taxon>Streptosporangiales</taxon>
        <taxon>Streptosporangiaceae</taxon>
        <taxon>Nonomuraea</taxon>
    </lineage>
</organism>
<keyword evidence="2" id="KW-1185">Reference proteome</keyword>
<dbReference type="EMBL" id="BAAAHQ010000001">
    <property type="protein sequence ID" value="GAA0911383.1"/>
    <property type="molecule type" value="Genomic_DNA"/>
</dbReference>
<sequence>MISTEECNRARAELREPSDGDAFRWAFQTLLDADDLDAVCAALDLYQEWHAFTRHGADNPYEPYADTVREVARGLLRAEDTGATHQSALNAMLSLAEAEDADLIAAALGNDDLRQDACFAASSVLMDTEGPSPRLEAALFAVVLDSTLDIGEREFALVALCDSDTADDLLVRASESDELRLQVVAAFALATPRRIRVHRERVARLAASWPEDAGFYAREVRERLAGFHSVYWTSARLDDPRLRRAHEELMFPADDEGCLQAFLTLLRSGDTVAVGIALDHYRASEGLRWTLLDESAAERHLPEVLGRARAVLRRPPSPAALNPEYGVGADHLSALDTIGVRHAGPGDAGLVAHLIRSAATDSIRGEAVWMAYGVLGAAKAPEVVAALRDLLFDPDPRWTGVRDRAVRVLAEKLGPEADEILLRLVRGDNRAAQGCAVYHLVGAGGLDRHRDLLVEIAEGWGNRAPASPGDGDLAEMVLGGPHSTHWNGHRLADPDLHLAHRELRRPASDAALARAFRTLLGSDDPAAVGIAMDHWAHAGGHLRRLDAQGRALVLDRVREVLPQPPTAASLGPDGGPGANHLSALDALRVSGAAEVAGLVHILRTAVGGRVRQAAVDTVSSLLEEAGELDPTLVEALADLACDGGAPIEIRVGAVCVLGEVPDGEGALVRVAACPEADVQVTAAYALSRSEAHREVVERLVASWPAEWDSWEVRSIRERLG</sequence>
<accession>A0ABN1NM00</accession>
<dbReference type="Proteomes" id="UP001501578">
    <property type="component" value="Unassembled WGS sequence"/>
</dbReference>
<reference evidence="1 2" key="1">
    <citation type="journal article" date="2019" name="Int. J. Syst. Evol. Microbiol.">
        <title>The Global Catalogue of Microorganisms (GCM) 10K type strain sequencing project: providing services to taxonomists for standard genome sequencing and annotation.</title>
        <authorList>
            <consortium name="The Broad Institute Genomics Platform"/>
            <consortium name="The Broad Institute Genome Sequencing Center for Infectious Disease"/>
            <person name="Wu L."/>
            <person name="Ma J."/>
        </authorList>
    </citation>
    <scope>NUCLEOTIDE SEQUENCE [LARGE SCALE GENOMIC DNA]</scope>
    <source>
        <strain evidence="1 2">JCM 11136</strain>
    </source>
</reference>
<name>A0ABN1NM00_9ACTN</name>
<evidence type="ECO:0000313" key="2">
    <source>
        <dbReference type="Proteomes" id="UP001501578"/>
    </source>
</evidence>
<comment type="caution">
    <text evidence="1">The sequence shown here is derived from an EMBL/GenBank/DDBJ whole genome shotgun (WGS) entry which is preliminary data.</text>
</comment>